<reference evidence="1" key="1">
    <citation type="journal article" date="2014" name="Front. Microbiol.">
        <title>High frequency of phylogenetically diverse reductive dehalogenase-homologous genes in deep subseafloor sedimentary metagenomes.</title>
        <authorList>
            <person name="Kawai M."/>
            <person name="Futagami T."/>
            <person name="Toyoda A."/>
            <person name="Takaki Y."/>
            <person name="Nishi S."/>
            <person name="Hori S."/>
            <person name="Arai W."/>
            <person name="Tsubouchi T."/>
            <person name="Morono Y."/>
            <person name="Uchiyama I."/>
            <person name="Ito T."/>
            <person name="Fujiyama A."/>
            <person name="Inagaki F."/>
            <person name="Takami H."/>
        </authorList>
    </citation>
    <scope>NUCLEOTIDE SEQUENCE</scope>
    <source>
        <strain evidence="1">Expedition CK06-06</strain>
    </source>
</reference>
<dbReference type="EMBL" id="BARS01023927">
    <property type="protein sequence ID" value="GAG02009.1"/>
    <property type="molecule type" value="Genomic_DNA"/>
</dbReference>
<dbReference type="AlphaFoldDB" id="X0U8A9"/>
<protein>
    <submittedName>
        <fullName evidence="1">Uncharacterized protein</fullName>
    </submittedName>
</protein>
<organism evidence="1">
    <name type="scientific">marine sediment metagenome</name>
    <dbReference type="NCBI Taxonomy" id="412755"/>
    <lineage>
        <taxon>unclassified sequences</taxon>
        <taxon>metagenomes</taxon>
        <taxon>ecological metagenomes</taxon>
    </lineage>
</organism>
<feature type="non-terminal residue" evidence="1">
    <location>
        <position position="1"/>
    </location>
</feature>
<proteinExistence type="predicted"/>
<evidence type="ECO:0000313" key="1">
    <source>
        <dbReference type="EMBL" id="GAG02009.1"/>
    </source>
</evidence>
<gene>
    <name evidence="1" type="ORF">S01H1_38054</name>
</gene>
<comment type="caution">
    <text evidence="1">The sequence shown here is derived from an EMBL/GenBank/DDBJ whole genome shotgun (WGS) entry which is preliminary data.</text>
</comment>
<accession>X0U8A9</accession>
<name>X0U8A9_9ZZZZ</name>
<sequence>SDNEARWIATENAREVLRGLTKAARDIFERFLQSEKAHVALERAGGNIERLGAGMRAVIMSEAERAEALAMPSVKGAVNKHMTLVQPEMEAILIGINPENAKILLQTRSGAFLPSIKFNPRIHRSDVRTVVSSTKSVPAKYNVARQSVHARKFKGTADSYIVDYEEALRWKLNRDNHILRRRQLLSQMEEEGLMIRAAKGQPMPSPIKVGGKDVRWTQIQVSELPTWVVLGDAADGTTTATLTRFERAWVPEPMAVAWKHLIEGGREIG</sequence>
<feature type="non-terminal residue" evidence="1">
    <location>
        <position position="269"/>
    </location>
</feature>